<dbReference type="PANTHER" id="PTHR10218:SF358">
    <property type="entry name" value="OS10G0117800 PROTEIN"/>
    <property type="match status" value="1"/>
</dbReference>
<evidence type="ECO:0000256" key="1">
    <source>
        <dbReference type="ARBA" id="ARBA00022741"/>
    </source>
</evidence>
<evidence type="ECO:0000256" key="4">
    <source>
        <dbReference type="PIRSR" id="PIRSR601019-1"/>
    </source>
</evidence>
<feature type="non-terminal residue" evidence="5">
    <location>
        <position position="1"/>
    </location>
</feature>
<dbReference type="GO" id="GO:0005525">
    <property type="term" value="F:GTP binding"/>
    <property type="evidence" value="ECO:0007669"/>
    <property type="project" value="UniProtKB-KW"/>
</dbReference>
<gene>
    <name evidence="5" type="ORF">B296_00043054</name>
</gene>
<dbReference type="PANTHER" id="PTHR10218">
    <property type="entry name" value="GTP-BINDING PROTEIN ALPHA SUBUNIT"/>
    <property type="match status" value="1"/>
</dbReference>
<dbReference type="InterPro" id="IPR027417">
    <property type="entry name" value="P-loop_NTPase"/>
</dbReference>
<dbReference type="GO" id="GO:0005834">
    <property type="term" value="C:heterotrimeric G-protein complex"/>
    <property type="evidence" value="ECO:0007669"/>
    <property type="project" value="TreeGrafter"/>
</dbReference>
<dbReference type="GO" id="GO:0001664">
    <property type="term" value="F:G protein-coupled receptor binding"/>
    <property type="evidence" value="ECO:0007669"/>
    <property type="project" value="TreeGrafter"/>
</dbReference>
<protein>
    <submittedName>
        <fullName evidence="5">Uncharacterized protein</fullName>
    </submittedName>
</protein>
<comment type="caution">
    <text evidence="5">The sequence shown here is derived from an EMBL/GenBank/DDBJ whole genome shotgun (WGS) entry which is preliminary data.</text>
</comment>
<accession>A0A426ZG86</accession>
<evidence type="ECO:0000313" key="6">
    <source>
        <dbReference type="Proteomes" id="UP000287651"/>
    </source>
</evidence>
<dbReference type="FunFam" id="3.40.50.300:FF:000720">
    <property type="entry name" value="Guanine nucleotide-binding protein G(k) subunit alpha"/>
    <property type="match status" value="1"/>
</dbReference>
<dbReference type="EMBL" id="AMZH03006772">
    <property type="protein sequence ID" value="RRT62989.1"/>
    <property type="molecule type" value="Genomic_DNA"/>
</dbReference>
<keyword evidence="3" id="KW-0807">Transducer</keyword>
<dbReference type="GO" id="GO:0003924">
    <property type="term" value="F:GTPase activity"/>
    <property type="evidence" value="ECO:0007669"/>
    <property type="project" value="InterPro"/>
</dbReference>
<organism evidence="5 6">
    <name type="scientific">Ensete ventricosum</name>
    <name type="common">Abyssinian banana</name>
    <name type="synonym">Musa ensete</name>
    <dbReference type="NCBI Taxonomy" id="4639"/>
    <lineage>
        <taxon>Eukaryota</taxon>
        <taxon>Viridiplantae</taxon>
        <taxon>Streptophyta</taxon>
        <taxon>Embryophyta</taxon>
        <taxon>Tracheophyta</taxon>
        <taxon>Spermatophyta</taxon>
        <taxon>Magnoliopsida</taxon>
        <taxon>Liliopsida</taxon>
        <taxon>Zingiberales</taxon>
        <taxon>Musaceae</taxon>
        <taxon>Ensete</taxon>
    </lineage>
</organism>
<reference evidence="5 6" key="1">
    <citation type="journal article" date="2014" name="Agronomy (Basel)">
        <title>A Draft Genome Sequence for Ensete ventricosum, the Drought-Tolerant Tree Against Hunger.</title>
        <authorList>
            <person name="Harrison J."/>
            <person name="Moore K.A."/>
            <person name="Paszkiewicz K."/>
            <person name="Jones T."/>
            <person name="Grant M."/>
            <person name="Ambacheew D."/>
            <person name="Muzemil S."/>
            <person name="Studholme D.J."/>
        </authorList>
    </citation>
    <scope>NUCLEOTIDE SEQUENCE [LARGE SCALE GENOMIC DNA]</scope>
</reference>
<evidence type="ECO:0000313" key="5">
    <source>
        <dbReference type="EMBL" id="RRT62989.1"/>
    </source>
</evidence>
<feature type="binding site" evidence="4">
    <location>
        <begin position="92"/>
        <end position="95"/>
    </location>
    <ligand>
        <name>GTP</name>
        <dbReference type="ChEBI" id="CHEBI:37565"/>
    </ligand>
</feature>
<dbReference type="Pfam" id="PF00503">
    <property type="entry name" value="G-alpha"/>
    <property type="match status" value="1"/>
</dbReference>
<name>A0A426ZG86_ENSVE</name>
<proteinExistence type="predicted"/>
<dbReference type="PROSITE" id="PS51882">
    <property type="entry name" value="G_ALPHA"/>
    <property type="match status" value="1"/>
</dbReference>
<dbReference type="InterPro" id="IPR001019">
    <property type="entry name" value="Gprotein_alpha_su"/>
</dbReference>
<evidence type="ECO:0000256" key="2">
    <source>
        <dbReference type="ARBA" id="ARBA00023134"/>
    </source>
</evidence>
<dbReference type="AlphaFoldDB" id="A0A426ZG86"/>
<dbReference type="GO" id="GO:0005737">
    <property type="term" value="C:cytoplasm"/>
    <property type="evidence" value="ECO:0007669"/>
    <property type="project" value="TreeGrafter"/>
</dbReference>
<evidence type="ECO:0000256" key="3">
    <source>
        <dbReference type="ARBA" id="ARBA00023224"/>
    </source>
</evidence>
<dbReference type="GO" id="GO:0007188">
    <property type="term" value="P:adenylate cyclase-modulating G protein-coupled receptor signaling pathway"/>
    <property type="evidence" value="ECO:0007669"/>
    <property type="project" value="TreeGrafter"/>
</dbReference>
<feature type="binding site" evidence="4">
    <location>
        <position position="158"/>
    </location>
    <ligand>
        <name>GTP</name>
        <dbReference type="ChEBI" id="CHEBI:37565"/>
    </ligand>
</feature>
<dbReference type="Gene3D" id="3.40.50.300">
    <property type="entry name" value="P-loop containing nucleotide triphosphate hydrolases"/>
    <property type="match status" value="1"/>
</dbReference>
<sequence length="205" mass="24037">AYAFICQRFQIHCFRYQLIRVNTRGLNEGCKLLEMFEDVRAIVFCVTLSDYDQMWPQSSGELCNKMMASKGLFESVANHSSFRETPFVLLLNKYDAFEEKISRVPLTVCEWFADFSPVKARDTNQSLANHAYYYIAVKFKDLYASISNRKLFVFQMKARERATVHEGFKYIQEVLKWDDVKDENVYGILDESFYSTDISSSPFFK</sequence>
<dbReference type="SUPFAM" id="SSF52540">
    <property type="entry name" value="P-loop containing nucleoside triphosphate hydrolases"/>
    <property type="match status" value="1"/>
</dbReference>
<keyword evidence="1 4" id="KW-0547">Nucleotide-binding</keyword>
<dbReference type="Proteomes" id="UP000287651">
    <property type="component" value="Unassembled WGS sequence"/>
</dbReference>
<keyword evidence="2 4" id="KW-0342">GTP-binding</keyword>
<dbReference type="GO" id="GO:0031683">
    <property type="term" value="F:G-protein beta/gamma-subunit complex binding"/>
    <property type="evidence" value="ECO:0007669"/>
    <property type="project" value="InterPro"/>
</dbReference>